<feature type="transmembrane region" description="Helical" evidence="6">
    <location>
        <begin position="184"/>
        <end position="206"/>
    </location>
</feature>
<feature type="transmembrane region" description="Helical" evidence="6">
    <location>
        <begin position="85"/>
        <end position="108"/>
    </location>
</feature>
<gene>
    <name evidence="7" type="ORF">BU097_06030</name>
</gene>
<comment type="subcellular location">
    <subcellularLocation>
        <location evidence="1">Cell membrane</location>
        <topology evidence="1">Multi-pass membrane protein</topology>
    </subcellularLocation>
</comment>
<dbReference type="AlphaFoldDB" id="A0A418IPA4"/>
<dbReference type="CDD" id="cd13124">
    <property type="entry name" value="MATE_SpoVB_like"/>
    <property type="match status" value="1"/>
</dbReference>
<evidence type="ECO:0000256" key="4">
    <source>
        <dbReference type="ARBA" id="ARBA00022989"/>
    </source>
</evidence>
<dbReference type="InterPro" id="IPR024923">
    <property type="entry name" value="PG_synth_SpoVB"/>
</dbReference>
<feature type="transmembrane region" description="Helical" evidence="6">
    <location>
        <begin position="407"/>
        <end position="428"/>
    </location>
</feature>
<evidence type="ECO:0000256" key="6">
    <source>
        <dbReference type="SAM" id="Phobius"/>
    </source>
</evidence>
<keyword evidence="4 6" id="KW-1133">Transmembrane helix</keyword>
<keyword evidence="5 6" id="KW-0472">Membrane</keyword>
<proteinExistence type="predicted"/>
<dbReference type="OrthoDB" id="9775950at2"/>
<keyword evidence="3 6" id="KW-0812">Transmembrane</keyword>
<organism evidence="7 8">
    <name type="scientific">Staphylococcus xylosus</name>
    <dbReference type="NCBI Taxonomy" id="1288"/>
    <lineage>
        <taxon>Bacteria</taxon>
        <taxon>Bacillati</taxon>
        <taxon>Bacillota</taxon>
        <taxon>Bacilli</taxon>
        <taxon>Bacillales</taxon>
        <taxon>Staphylococcaceae</taxon>
        <taxon>Staphylococcus</taxon>
    </lineage>
</organism>
<protein>
    <submittedName>
        <fullName evidence="7">Polysaccharide biosynthesis protein</fullName>
    </submittedName>
</protein>
<feature type="transmembrane region" description="Helical" evidence="6">
    <location>
        <begin position="51"/>
        <end position="73"/>
    </location>
</feature>
<dbReference type="PANTHER" id="PTHR30250:SF29">
    <property type="entry name" value="POLYSACCHARIDE BIOSYNTHESIS PROTEIN C-TERMINAL DOMAIN-CONTAINING PROTEIN"/>
    <property type="match status" value="1"/>
</dbReference>
<feature type="transmembrane region" description="Helical" evidence="6">
    <location>
        <begin position="279"/>
        <end position="299"/>
    </location>
</feature>
<feature type="transmembrane region" description="Helical" evidence="6">
    <location>
        <begin position="227"/>
        <end position="247"/>
    </location>
</feature>
<comment type="caution">
    <text evidence="7">The sequence shown here is derived from an EMBL/GenBank/DDBJ whole genome shotgun (WGS) entry which is preliminary data.</text>
</comment>
<dbReference type="Proteomes" id="UP000285567">
    <property type="component" value="Unassembled WGS sequence"/>
</dbReference>
<sequence>MKAKIDKSTAFNGVVVLTLALIVVKVLSAIYRVPYQNILGDEGLYAYQQVYPIVALGVILTMNAIPSAVTQIFGSEGNLKQYIHVMMRIQLISTVFFLILLLCAKWVALLMGDVNLTPMLRASSFSFLFIGVLGVFRGYYQAQRNMNVPAISQVIEQIVRVGIIIMAIILFMTQQWSLYAAGTLAIIGSAFGFLASSLFLVICKPFKHSQNKTYELAQKPFAEWRKLVLAILVFAVSQLIVIVWQVVDSFTVLHMLQSTGLNFQQATSQKGVYDRGASFIQMGLIVTTTFCFVLIPLLTDAIKVKNKVLINRYANASVKITILFSVSAGIGLINLMPIMNGVFFKNDSQTITLAVYMLTVICVSLIMMDIALLQVKNKVRPVLLAFSVGVVSKTILNIVLIPQLLMLGGSISTVVSLILFTIVLHKHVLKYYLFQSMRKYVMKLIVTMLILSVTVQITMWLIPEHGRISGLIELLIAAGIGVIVIVVAIVRINLLSYRELKHLPFGDKLYHMKRGKR</sequence>
<feature type="transmembrane region" description="Helical" evidence="6">
    <location>
        <begin position="351"/>
        <end position="375"/>
    </location>
</feature>
<dbReference type="InterPro" id="IPR050833">
    <property type="entry name" value="Poly_Biosynth_Transport"/>
</dbReference>
<name>A0A418IPA4_STAXY</name>
<dbReference type="InterPro" id="IPR002797">
    <property type="entry name" value="Polysacc_synth"/>
</dbReference>
<evidence type="ECO:0000256" key="1">
    <source>
        <dbReference type="ARBA" id="ARBA00004651"/>
    </source>
</evidence>
<accession>A0A418IPA4</accession>
<feature type="transmembrane region" description="Helical" evidence="6">
    <location>
        <begin position="320"/>
        <end position="339"/>
    </location>
</feature>
<evidence type="ECO:0000256" key="2">
    <source>
        <dbReference type="ARBA" id="ARBA00022475"/>
    </source>
</evidence>
<feature type="transmembrane region" description="Helical" evidence="6">
    <location>
        <begin position="474"/>
        <end position="494"/>
    </location>
</feature>
<dbReference type="RefSeq" id="WP_107551695.1">
    <property type="nucleotide sequence ID" value="NZ_CP188055.1"/>
</dbReference>
<dbReference type="EMBL" id="QXUL01000024">
    <property type="protein sequence ID" value="RIN11198.1"/>
    <property type="molecule type" value="Genomic_DNA"/>
</dbReference>
<feature type="transmembrane region" description="Helical" evidence="6">
    <location>
        <begin position="440"/>
        <end position="462"/>
    </location>
</feature>
<feature type="transmembrane region" description="Helical" evidence="6">
    <location>
        <begin position="382"/>
        <end position="401"/>
    </location>
</feature>
<reference evidence="7 8" key="1">
    <citation type="journal article" date="2016" name="Front. Microbiol.">
        <title>Comprehensive Phylogenetic Analysis of Bovine Non-aureus Staphylococci Species Based on Whole-Genome Sequencing.</title>
        <authorList>
            <person name="Naushad S."/>
            <person name="Barkema H.W."/>
            <person name="Luby C."/>
            <person name="Condas L.A."/>
            <person name="Nobrega D.B."/>
            <person name="Carson D.A."/>
            <person name="De Buck J."/>
        </authorList>
    </citation>
    <scope>NUCLEOTIDE SEQUENCE [LARGE SCALE GENOMIC DNA]</scope>
    <source>
        <strain evidence="7 8">SNUC 102</strain>
    </source>
</reference>
<keyword evidence="2" id="KW-1003">Cell membrane</keyword>
<evidence type="ECO:0000313" key="8">
    <source>
        <dbReference type="Proteomes" id="UP000285567"/>
    </source>
</evidence>
<dbReference type="GO" id="GO:0005886">
    <property type="term" value="C:plasma membrane"/>
    <property type="evidence" value="ECO:0007669"/>
    <property type="project" value="UniProtKB-SubCell"/>
</dbReference>
<evidence type="ECO:0000256" key="3">
    <source>
        <dbReference type="ARBA" id="ARBA00022692"/>
    </source>
</evidence>
<evidence type="ECO:0000256" key="5">
    <source>
        <dbReference type="ARBA" id="ARBA00023136"/>
    </source>
</evidence>
<feature type="transmembrane region" description="Helical" evidence="6">
    <location>
        <begin position="120"/>
        <end position="140"/>
    </location>
</feature>
<keyword evidence="8" id="KW-1185">Reference proteome</keyword>
<feature type="transmembrane region" description="Helical" evidence="6">
    <location>
        <begin position="161"/>
        <end position="178"/>
    </location>
</feature>
<dbReference type="PANTHER" id="PTHR30250">
    <property type="entry name" value="PST FAMILY PREDICTED COLANIC ACID TRANSPORTER"/>
    <property type="match status" value="1"/>
</dbReference>
<evidence type="ECO:0000313" key="7">
    <source>
        <dbReference type="EMBL" id="RIN11198.1"/>
    </source>
</evidence>
<feature type="transmembrane region" description="Helical" evidence="6">
    <location>
        <begin position="12"/>
        <end position="31"/>
    </location>
</feature>
<dbReference type="Pfam" id="PF01943">
    <property type="entry name" value="Polysacc_synt"/>
    <property type="match status" value="1"/>
</dbReference>